<feature type="domain" description="Amino acid transporter transmembrane" evidence="7">
    <location>
        <begin position="20"/>
        <end position="507"/>
    </location>
</feature>
<dbReference type="VEuPathDB" id="CryptoDB:Vbra_16899"/>
<evidence type="ECO:0000256" key="5">
    <source>
        <dbReference type="SAM" id="MobiDB-lite"/>
    </source>
</evidence>
<reference evidence="8 9" key="1">
    <citation type="submission" date="2014-11" db="EMBL/GenBank/DDBJ databases">
        <authorList>
            <person name="Zhu J."/>
            <person name="Qi W."/>
            <person name="Song R."/>
        </authorList>
    </citation>
    <scope>NUCLEOTIDE SEQUENCE [LARGE SCALE GENOMIC DNA]</scope>
</reference>
<evidence type="ECO:0000313" key="9">
    <source>
        <dbReference type="Proteomes" id="UP000041254"/>
    </source>
</evidence>
<feature type="compositionally biased region" description="Basic and acidic residues" evidence="5">
    <location>
        <begin position="342"/>
        <end position="351"/>
    </location>
</feature>
<keyword evidence="3 6" id="KW-1133">Transmembrane helix</keyword>
<dbReference type="PANTHER" id="PTHR22950">
    <property type="entry name" value="AMINO ACID TRANSPORTER"/>
    <property type="match status" value="1"/>
</dbReference>
<dbReference type="InterPro" id="IPR013057">
    <property type="entry name" value="AA_transpt_TM"/>
</dbReference>
<gene>
    <name evidence="8" type="ORF">Vbra_16899</name>
</gene>
<feature type="transmembrane region" description="Helical" evidence="6">
    <location>
        <begin position="453"/>
        <end position="477"/>
    </location>
</feature>
<evidence type="ECO:0000259" key="7">
    <source>
        <dbReference type="Pfam" id="PF01490"/>
    </source>
</evidence>
<evidence type="ECO:0000256" key="2">
    <source>
        <dbReference type="ARBA" id="ARBA00022692"/>
    </source>
</evidence>
<keyword evidence="4 6" id="KW-0472">Membrane</keyword>
<evidence type="ECO:0000256" key="6">
    <source>
        <dbReference type="SAM" id="Phobius"/>
    </source>
</evidence>
<name>A0A0G4G3H3_VITBC</name>
<dbReference type="OMA" id="LIMTISQ"/>
<dbReference type="Pfam" id="PF01490">
    <property type="entry name" value="Aa_trans"/>
    <property type="match status" value="1"/>
</dbReference>
<dbReference type="GO" id="GO:0015179">
    <property type="term" value="F:L-amino acid transmembrane transporter activity"/>
    <property type="evidence" value="ECO:0007669"/>
    <property type="project" value="TreeGrafter"/>
</dbReference>
<dbReference type="PhylomeDB" id="A0A0G4G3H3"/>
<organism evidence="8 9">
    <name type="scientific">Vitrella brassicaformis (strain CCMP3155)</name>
    <dbReference type="NCBI Taxonomy" id="1169540"/>
    <lineage>
        <taxon>Eukaryota</taxon>
        <taxon>Sar</taxon>
        <taxon>Alveolata</taxon>
        <taxon>Colpodellida</taxon>
        <taxon>Vitrellaceae</taxon>
        <taxon>Vitrella</taxon>
    </lineage>
</organism>
<dbReference type="GO" id="GO:0016020">
    <property type="term" value="C:membrane"/>
    <property type="evidence" value="ECO:0007669"/>
    <property type="project" value="UniProtKB-SubCell"/>
</dbReference>
<feature type="transmembrane region" description="Helical" evidence="6">
    <location>
        <begin position="426"/>
        <end position="447"/>
    </location>
</feature>
<feature type="region of interest" description="Disordered" evidence="5">
    <location>
        <begin position="342"/>
        <end position="413"/>
    </location>
</feature>
<dbReference type="Proteomes" id="UP000041254">
    <property type="component" value="Unassembled WGS sequence"/>
</dbReference>
<evidence type="ECO:0000313" key="8">
    <source>
        <dbReference type="EMBL" id="CEM22812.1"/>
    </source>
</evidence>
<keyword evidence="2 6" id="KW-0812">Transmembrane</keyword>
<evidence type="ECO:0000256" key="1">
    <source>
        <dbReference type="ARBA" id="ARBA00004141"/>
    </source>
</evidence>
<accession>A0A0G4G3H3</accession>
<feature type="transmembrane region" description="Helical" evidence="6">
    <location>
        <begin position="17"/>
        <end position="40"/>
    </location>
</feature>
<keyword evidence="9" id="KW-1185">Reference proteome</keyword>
<feature type="compositionally biased region" description="Basic and acidic residues" evidence="5">
    <location>
        <begin position="377"/>
        <end position="400"/>
    </location>
</feature>
<sequence>MSNGGSPLERLIPPGSLLACFNVVTASAIGTGVLTLPWAIKESGLGLGLILVVCAALVANISLNILMMAACKTRSRSYADLLAWCIGPLAGPLIDFLIFFETLVSISCYFIFLGDFSSELLMLFDVPAWLKEKSNLVLLSLVIIAPLCLPSKLSYLRYTSTVSLVGLFWTTVVVVTKTPSLYRQRTGQASGIGGNGEAGEHSIQWMVLSPDCLKTASIGVFAFFCHFNIVPAARELKNPTTNRMLALTTTSSIFLVVFFSLLASCGYLSWLDDLQEDFLANYPPEDPLVIVSRVLLTATMVCMVPVREKTPRTELLSCFPQLMVHPMLSSLTALAQWNTTRSDDKRTHDRLLPAGTGSDVQASSYGTADETSSSFCEGRRDDDPESGRTRRYAQRGEKDAQVPPAVGGSAEPGKAKRNGVLKVGGLPFRVGVVAVILTTNVLVALYWPDVANLIALIGGTFDTLFVVTFPAVIYYCVLADSHSRPVRCFVIGFLLLFTLVCFVSAVLVLCETFLSLRQH</sequence>
<feature type="transmembrane region" description="Helical" evidence="6">
    <location>
        <begin position="46"/>
        <end position="69"/>
    </location>
</feature>
<dbReference type="STRING" id="1169540.A0A0G4G3H3"/>
<evidence type="ECO:0000256" key="4">
    <source>
        <dbReference type="ARBA" id="ARBA00023136"/>
    </source>
</evidence>
<dbReference type="AlphaFoldDB" id="A0A0G4G3H3"/>
<protein>
    <recommendedName>
        <fullName evidence="7">Amino acid transporter transmembrane domain-containing protein</fullName>
    </recommendedName>
</protein>
<dbReference type="FunCoup" id="A0A0G4G3H3">
    <property type="interactions" value="2"/>
</dbReference>
<dbReference type="InParanoid" id="A0A0G4G3H3"/>
<dbReference type="EMBL" id="CDMY01000559">
    <property type="protein sequence ID" value="CEM22812.1"/>
    <property type="molecule type" value="Genomic_DNA"/>
</dbReference>
<feature type="transmembrane region" description="Helical" evidence="6">
    <location>
        <begin position="290"/>
        <end position="306"/>
    </location>
</feature>
<comment type="subcellular location">
    <subcellularLocation>
        <location evidence="1">Membrane</location>
        <topology evidence="1">Multi-pass membrane protein</topology>
    </subcellularLocation>
</comment>
<dbReference type="OrthoDB" id="438545at2759"/>
<proteinExistence type="predicted"/>
<feature type="transmembrane region" description="Helical" evidence="6">
    <location>
        <begin position="489"/>
        <end position="514"/>
    </location>
</feature>
<feature type="compositionally biased region" description="Polar residues" evidence="5">
    <location>
        <begin position="358"/>
        <end position="375"/>
    </location>
</feature>
<feature type="transmembrane region" description="Helical" evidence="6">
    <location>
        <begin position="156"/>
        <end position="175"/>
    </location>
</feature>
<evidence type="ECO:0000256" key="3">
    <source>
        <dbReference type="ARBA" id="ARBA00022989"/>
    </source>
</evidence>
<feature type="transmembrane region" description="Helical" evidence="6">
    <location>
        <begin position="245"/>
        <end position="270"/>
    </location>
</feature>
<feature type="transmembrane region" description="Helical" evidence="6">
    <location>
        <begin position="81"/>
        <end position="113"/>
    </location>
</feature>